<dbReference type="CDD" id="cd08267">
    <property type="entry name" value="MDR1"/>
    <property type="match status" value="1"/>
</dbReference>
<feature type="domain" description="Enoyl reductase (ER)" evidence="1">
    <location>
        <begin position="10"/>
        <end position="320"/>
    </location>
</feature>
<dbReference type="Gene3D" id="3.90.180.10">
    <property type="entry name" value="Medium-chain alcohol dehydrogenases, catalytic domain"/>
    <property type="match status" value="1"/>
</dbReference>
<organism evidence="2 3">
    <name type="scientific">Planococcus liqunii</name>
    <dbReference type="NCBI Taxonomy" id="3058394"/>
    <lineage>
        <taxon>Bacteria</taxon>
        <taxon>Bacillati</taxon>
        <taxon>Bacillota</taxon>
        <taxon>Bacilli</taxon>
        <taxon>Bacillales</taxon>
        <taxon>Caryophanaceae</taxon>
        <taxon>Planococcus</taxon>
    </lineage>
</organism>
<dbReference type="Gene3D" id="3.40.50.720">
    <property type="entry name" value="NAD(P)-binding Rossmann-like Domain"/>
    <property type="match status" value="1"/>
</dbReference>
<dbReference type="PANTHER" id="PTHR43482">
    <property type="entry name" value="PROTEIN AST1-RELATED"/>
    <property type="match status" value="1"/>
</dbReference>
<dbReference type="SMART" id="SM00829">
    <property type="entry name" value="PKS_ER"/>
    <property type="match status" value="1"/>
</dbReference>
<dbReference type="SUPFAM" id="SSF51735">
    <property type="entry name" value="NAD(P)-binding Rossmann-fold domains"/>
    <property type="match status" value="1"/>
</dbReference>
<evidence type="ECO:0000313" key="3">
    <source>
        <dbReference type="Proteomes" id="UP001172054"/>
    </source>
</evidence>
<dbReference type="Proteomes" id="UP001172054">
    <property type="component" value="Unassembled WGS sequence"/>
</dbReference>
<dbReference type="SUPFAM" id="SSF50129">
    <property type="entry name" value="GroES-like"/>
    <property type="match status" value="1"/>
</dbReference>
<dbReference type="PANTHER" id="PTHR43482:SF1">
    <property type="entry name" value="PROTEIN AST1-RELATED"/>
    <property type="match status" value="1"/>
</dbReference>
<dbReference type="InterPro" id="IPR013154">
    <property type="entry name" value="ADH-like_N"/>
</dbReference>
<comment type="caution">
    <text evidence="2">The sequence shown here is derived from an EMBL/GenBank/DDBJ whole genome shotgun (WGS) entry which is preliminary data.</text>
</comment>
<dbReference type="InterPro" id="IPR052585">
    <property type="entry name" value="Lipid_raft_assoc_Zn_ADH"/>
</dbReference>
<evidence type="ECO:0000259" key="1">
    <source>
        <dbReference type="SMART" id="SM00829"/>
    </source>
</evidence>
<dbReference type="InterPro" id="IPR011032">
    <property type="entry name" value="GroES-like_sf"/>
</dbReference>
<gene>
    <name evidence="2" type="ORF">QWY15_08715</name>
</gene>
<dbReference type="Pfam" id="PF08240">
    <property type="entry name" value="ADH_N"/>
    <property type="match status" value="1"/>
</dbReference>
<keyword evidence="3" id="KW-1185">Reference proteome</keyword>
<reference evidence="2 3" key="1">
    <citation type="submission" date="2023-06" db="EMBL/GenBank/DDBJ databases">
        <title>Novel species in genus Planococcus.</title>
        <authorList>
            <person name="Ning S."/>
        </authorList>
    </citation>
    <scope>NUCLEOTIDE SEQUENCE [LARGE SCALE GENOMIC DNA]</scope>
    <source>
        <strain evidence="2 3">N064</strain>
    </source>
</reference>
<sequence length="341" mass="37196">MRAMVCTRYGPPEVLELQQLDKPVPKAGEILIKVHTSTVTAGDCEIRSFKFPVLLWIPLRLFFGLRKPRVNVLGQEFAGEVEAVGTGQTAFQKGDRVYGATGLKLGAYAEYLCLSGSSAIARIPEAIRFEEAATIPTGGMNALFFLRKARIQAGQKVLVIGAGGSIGTVAVQLAKHAGAEVTAIDSKEKLDMLLSIGADRVMDYRQEDFTATGETYDVIFDVAGKSPFTKTVNALTPKGIYLMGNPGLSQMFRRLWPTKKGGRKIIAGAASYNAKDLRELNKLLAEGKLKPVVDQVFPLEQLREAHRYVESGAKKGNVMIANQLEFSELKQFIGVNESEKI</sequence>
<dbReference type="InterPro" id="IPR020843">
    <property type="entry name" value="ER"/>
</dbReference>
<dbReference type="Pfam" id="PF13602">
    <property type="entry name" value="ADH_zinc_N_2"/>
    <property type="match status" value="1"/>
</dbReference>
<dbReference type="InterPro" id="IPR036291">
    <property type="entry name" value="NAD(P)-bd_dom_sf"/>
</dbReference>
<protein>
    <submittedName>
        <fullName evidence="2">NAD(P)-dependent alcohol dehydrogenase</fullName>
    </submittedName>
</protein>
<evidence type="ECO:0000313" key="2">
    <source>
        <dbReference type="EMBL" id="MDN7227371.1"/>
    </source>
</evidence>
<accession>A0ABT8MR81</accession>
<proteinExistence type="predicted"/>
<name>A0ABT8MR81_9BACL</name>
<dbReference type="RefSeq" id="WP_301726069.1">
    <property type="nucleotide sequence ID" value="NZ_JAUJWW010000003.1"/>
</dbReference>
<dbReference type="EMBL" id="JAUJWW010000003">
    <property type="protein sequence ID" value="MDN7227371.1"/>
    <property type="molecule type" value="Genomic_DNA"/>
</dbReference>